<organism evidence="2 3">
    <name type="scientific">Streptomyces humicola</name>
    <dbReference type="NCBI Taxonomy" id="2953240"/>
    <lineage>
        <taxon>Bacteria</taxon>
        <taxon>Bacillati</taxon>
        <taxon>Actinomycetota</taxon>
        <taxon>Actinomycetes</taxon>
        <taxon>Kitasatosporales</taxon>
        <taxon>Streptomycetaceae</taxon>
        <taxon>Streptomyces</taxon>
    </lineage>
</organism>
<proteinExistence type="predicted"/>
<sequence>MALLMLVIALGTLFGAAAYAPAPVFVAAVAFIGGWLVLFAARERIARARNR</sequence>
<evidence type="ECO:0008006" key="4">
    <source>
        <dbReference type="Google" id="ProtNLM"/>
    </source>
</evidence>
<name>A0ABT1Q5U7_9ACTN</name>
<evidence type="ECO:0000313" key="3">
    <source>
        <dbReference type="Proteomes" id="UP001057702"/>
    </source>
</evidence>
<keyword evidence="3" id="KW-1185">Reference proteome</keyword>
<dbReference type="Proteomes" id="UP001057702">
    <property type="component" value="Unassembled WGS sequence"/>
</dbReference>
<evidence type="ECO:0000313" key="2">
    <source>
        <dbReference type="EMBL" id="MCQ4084758.1"/>
    </source>
</evidence>
<keyword evidence="1" id="KW-0472">Membrane</keyword>
<gene>
    <name evidence="2" type="ORF">NGB36_30345</name>
</gene>
<keyword evidence="1" id="KW-1133">Transmembrane helix</keyword>
<reference evidence="2" key="1">
    <citation type="submission" date="2022-06" db="EMBL/GenBank/DDBJ databases">
        <title>Draft genome sequence of Streptomyces sp. RB6PN25 isolated from peat swamp forest in Thailand.</title>
        <authorList>
            <person name="Duangmal K."/>
            <person name="Klaysubun C."/>
        </authorList>
    </citation>
    <scope>NUCLEOTIDE SEQUENCE</scope>
    <source>
        <strain evidence="2">RB6PN25</strain>
    </source>
</reference>
<evidence type="ECO:0000256" key="1">
    <source>
        <dbReference type="SAM" id="Phobius"/>
    </source>
</evidence>
<protein>
    <recommendedName>
        <fullName evidence="4">Small hydrophobic membrane protein</fullName>
    </recommendedName>
</protein>
<dbReference type="RefSeq" id="WP_255923837.1">
    <property type="nucleotide sequence ID" value="NZ_JANFNG010000041.1"/>
</dbReference>
<comment type="caution">
    <text evidence="2">The sequence shown here is derived from an EMBL/GenBank/DDBJ whole genome shotgun (WGS) entry which is preliminary data.</text>
</comment>
<feature type="transmembrane region" description="Helical" evidence="1">
    <location>
        <begin position="25"/>
        <end position="41"/>
    </location>
</feature>
<dbReference type="EMBL" id="JANFNG010000041">
    <property type="protein sequence ID" value="MCQ4084758.1"/>
    <property type="molecule type" value="Genomic_DNA"/>
</dbReference>
<accession>A0ABT1Q5U7</accession>
<keyword evidence="1" id="KW-0812">Transmembrane</keyword>